<keyword evidence="6" id="KW-0326">Glycosidase</keyword>
<dbReference type="InterPro" id="IPR036573">
    <property type="entry name" value="CBM_sf_5/12"/>
</dbReference>
<dbReference type="Pfam" id="PF02839">
    <property type="entry name" value="CBM_5_12"/>
    <property type="match status" value="1"/>
</dbReference>
<accession>A0A1X7IL92</accession>
<dbReference type="InterPro" id="IPR003610">
    <property type="entry name" value="CBM5/12"/>
</dbReference>
<dbReference type="Gene3D" id="2.10.10.20">
    <property type="entry name" value="Carbohydrate-binding module superfamily 5/12"/>
    <property type="match status" value="1"/>
</dbReference>
<dbReference type="GO" id="GO:0006952">
    <property type="term" value="P:defense response"/>
    <property type="evidence" value="ECO:0007669"/>
    <property type="project" value="UniProtKB-KW"/>
</dbReference>
<reference evidence="11 12" key="1">
    <citation type="submission" date="2017-04" db="EMBL/GenBank/DDBJ databases">
        <authorList>
            <person name="Afonso C.L."/>
            <person name="Miller P.J."/>
            <person name="Scott M.A."/>
            <person name="Spackman E."/>
            <person name="Goraichik I."/>
            <person name="Dimitrov K.M."/>
            <person name="Suarez D.L."/>
            <person name="Swayne D.E."/>
        </authorList>
    </citation>
    <scope>NUCLEOTIDE SEQUENCE [LARGE SCALE GENOMIC DNA]</scope>
    <source>
        <strain evidence="11 12">11</strain>
    </source>
</reference>
<keyword evidence="3" id="KW-0611">Plant defense</keyword>
<dbReference type="Pfam" id="PF00041">
    <property type="entry name" value="fn3"/>
    <property type="match status" value="1"/>
</dbReference>
<dbReference type="InterPro" id="IPR023346">
    <property type="entry name" value="Lysozyme-like_dom_sf"/>
</dbReference>
<evidence type="ECO:0000256" key="7">
    <source>
        <dbReference type="ARBA" id="ARBA00023326"/>
    </source>
</evidence>
<protein>
    <submittedName>
        <fullName evidence="11">Chitodextrinase</fullName>
    </submittedName>
</protein>
<dbReference type="FunFam" id="2.60.40.10:FF:001114">
    <property type="entry name" value="Chitinase A1"/>
    <property type="match status" value="1"/>
</dbReference>
<evidence type="ECO:0000256" key="1">
    <source>
        <dbReference type="ARBA" id="ARBA00022729"/>
    </source>
</evidence>
<dbReference type="SUPFAM" id="SSF49265">
    <property type="entry name" value="Fibronectin type III"/>
    <property type="match status" value="1"/>
</dbReference>
<evidence type="ECO:0000256" key="3">
    <source>
        <dbReference type="ARBA" id="ARBA00022821"/>
    </source>
</evidence>
<dbReference type="GO" id="GO:0000272">
    <property type="term" value="P:polysaccharide catabolic process"/>
    <property type="evidence" value="ECO:0007669"/>
    <property type="project" value="UniProtKB-KW"/>
</dbReference>
<evidence type="ECO:0000256" key="6">
    <source>
        <dbReference type="ARBA" id="ARBA00023295"/>
    </source>
</evidence>
<dbReference type="GO" id="GO:0004568">
    <property type="term" value="F:chitinase activity"/>
    <property type="evidence" value="ECO:0007669"/>
    <property type="project" value="InterPro"/>
</dbReference>
<feature type="compositionally biased region" description="Polar residues" evidence="8">
    <location>
        <begin position="86"/>
        <end position="96"/>
    </location>
</feature>
<evidence type="ECO:0000256" key="9">
    <source>
        <dbReference type="SAM" id="SignalP"/>
    </source>
</evidence>
<keyword evidence="12" id="KW-1185">Reference proteome</keyword>
<sequence length="558" mass="60141">MYSKFPFSRSFILRSLSAVLGVTLLLSSSPAAMAAGEPDSSVQSAAAQSQSTAPAWEASKVYVGGDIVSYEGKLFKAKWWTQGDNPNGALSSTDSPWQHIGSDTGGGTDTTPPSTPPGLASTAQTSSSITLTWNASTDNVGVTQYDIYRNNIKVGFSATTSYTDNGLQADTAYSYTIIAVDAAGNASTASTPLSVKTAVDNGSGGPFLEVGQSRVITDAQVQATWGGIDPNFLPSQAEAAVTAALSKADYEALFPLRIGSSEWHTAAAGKPYYKPNQEDYYSYENLIAAVRDTANIKYKEVYRGGSTWTKQIWRLDKTTKTETLLYEEPEFNAEWNLNKPTTSRIVDFGTFLKEGSETNKKRELAAFLANIAHETGGGWSTAPGGELRWALFFNEEVSYINNSNIGYVQANSDYPAVAGKSYHGRGPIQLSWNYNYGLIGSIIFGDKHVLLQNPEKITQDGKLGFMTAILFWMTPQDPKPSCHDIMVGNYVPTSAQLAKGLVPGFGATIMVINGSFEGNKDESDIRVGRRVGHYLDITSRAGVDVTGEKVNTLGMQPF</sequence>
<dbReference type="EMBL" id="FXAZ01000001">
    <property type="protein sequence ID" value="SMG15746.1"/>
    <property type="molecule type" value="Genomic_DNA"/>
</dbReference>
<evidence type="ECO:0000259" key="10">
    <source>
        <dbReference type="PROSITE" id="PS50853"/>
    </source>
</evidence>
<dbReference type="GO" id="GO:0006032">
    <property type="term" value="P:chitin catabolic process"/>
    <property type="evidence" value="ECO:0007669"/>
    <property type="project" value="InterPro"/>
</dbReference>
<feature type="region of interest" description="Disordered" evidence="8">
    <location>
        <begin position="86"/>
        <end position="125"/>
    </location>
</feature>
<keyword evidence="4" id="KW-1015">Disulfide bond</keyword>
<dbReference type="Pfam" id="PF00182">
    <property type="entry name" value="Glyco_hydro_19"/>
    <property type="match status" value="1"/>
</dbReference>
<dbReference type="GO" id="GO:0016998">
    <property type="term" value="P:cell wall macromolecule catabolic process"/>
    <property type="evidence" value="ECO:0007669"/>
    <property type="project" value="InterPro"/>
</dbReference>
<evidence type="ECO:0000256" key="2">
    <source>
        <dbReference type="ARBA" id="ARBA00022801"/>
    </source>
</evidence>
<dbReference type="Gene3D" id="3.30.20.10">
    <property type="entry name" value="Endochitinase, domain 2"/>
    <property type="match status" value="1"/>
</dbReference>
<keyword evidence="7" id="KW-0624">Polysaccharide degradation</keyword>
<dbReference type="InterPro" id="IPR003961">
    <property type="entry name" value="FN3_dom"/>
</dbReference>
<dbReference type="CDD" id="cd12215">
    <property type="entry name" value="ChiC_BD"/>
    <property type="match status" value="1"/>
</dbReference>
<evidence type="ECO:0000256" key="4">
    <source>
        <dbReference type="ARBA" id="ARBA00023157"/>
    </source>
</evidence>
<dbReference type="PANTHER" id="PTHR22595">
    <property type="entry name" value="CHITINASE-RELATED"/>
    <property type="match status" value="1"/>
</dbReference>
<dbReference type="GO" id="GO:0005576">
    <property type="term" value="C:extracellular region"/>
    <property type="evidence" value="ECO:0007669"/>
    <property type="project" value="InterPro"/>
</dbReference>
<dbReference type="CDD" id="cd00063">
    <property type="entry name" value="FN3"/>
    <property type="match status" value="1"/>
</dbReference>
<keyword evidence="1 9" id="KW-0732">Signal</keyword>
<evidence type="ECO:0000256" key="5">
    <source>
        <dbReference type="ARBA" id="ARBA00023277"/>
    </source>
</evidence>
<dbReference type="PROSITE" id="PS50853">
    <property type="entry name" value="FN3"/>
    <property type="match status" value="1"/>
</dbReference>
<dbReference type="InterPro" id="IPR036116">
    <property type="entry name" value="FN3_sf"/>
</dbReference>
<feature type="signal peptide" evidence="9">
    <location>
        <begin position="1"/>
        <end position="34"/>
    </location>
</feature>
<keyword evidence="5" id="KW-0119">Carbohydrate metabolism</keyword>
<dbReference type="SMART" id="SM00060">
    <property type="entry name" value="FN3"/>
    <property type="match status" value="1"/>
</dbReference>
<dbReference type="SUPFAM" id="SSF53955">
    <property type="entry name" value="Lysozyme-like"/>
    <property type="match status" value="1"/>
</dbReference>
<dbReference type="AlphaFoldDB" id="A0A1X7IL92"/>
<keyword evidence="2" id="KW-0378">Hydrolase</keyword>
<proteinExistence type="predicted"/>
<feature type="domain" description="Fibronectin type-III" evidence="10">
    <location>
        <begin position="112"/>
        <end position="200"/>
    </location>
</feature>
<dbReference type="PANTHER" id="PTHR22595:SF79">
    <property type="entry name" value="CHITINASE 12"/>
    <property type="match status" value="1"/>
</dbReference>
<dbReference type="Proteomes" id="UP000193834">
    <property type="component" value="Unassembled WGS sequence"/>
</dbReference>
<evidence type="ECO:0000313" key="11">
    <source>
        <dbReference type="EMBL" id="SMG15746.1"/>
    </source>
</evidence>
<evidence type="ECO:0000256" key="8">
    <source>
        <dbReference type="SAM" id="MobiDB-lite"/>
    </source>
</evidence>
<evidence type="ECO:0000313" key="12">
    <source>
        <dbReference type="Proteomes" id="UP000193834"/>
    </source>
</evidence>
<organism evidence="11 12">
    <name type="scientific">Paenibacillus aquistagni</name>
    <dbReference type="NCBI Taxonomy" id="1852522"/>
    <lineage>
        <taxon>Bacteria</taxon>
        <taxon>Bacillati</taxon>
        <taxon>Bacillota</taxon>
        <taxon>Bacilli</taxon>
        <taxon>Bacillales</taxon>
        <taxon>Paenibacillaceae</taxon>
        <taxon>Paenibacillus</taxon>
    </lineage>
</organism>
<gene>
    <name evidence="11" type="ORF">SAMN06295960_0583</name>
</gene>
<dbReference type="STRING" id="1852522.SAMN06295960_0583"/>
<dbReference type="GO" id="GO:0030246">
    <property type="term" value="F:carbohydrate binding"/>
    <property type="evidence" value="ECO:0007669"/>
    <property type="project" value="InterPro"/>
</dbReference>
<dbReference type="CDD" id="cd00325">
    <property type="entry name" value="chitinase_GH19"/>
    <property type="match status" value="1"/>
</dbReference>
<dbReference type="SMART" id="SM00495">
    <property type="entry name" value="ChtBD3"/>
    <property type="match status" value="1"/>
</dbReference>
<dbReference type="Gene3D" id="2.60.40.10">
    <property type="entry name" value="Immunoglobulins"/>
    <property type="match status" value="1"/>
</dbReference>
<feature type="chain" id="PRO_5012055702" evidence="9">
    <location>
        <begin position="35"/>
        <end position="558"/>
    </location>
</feature>
<name>A0A1X7IL92_9BACL</name>
<dbReference type="InterPro" id="IPR000726">
    <property type="entry name" value="Glyco_hydro_19_cat"/>
</dbReference>
<dbReference type="Gene3D" id="1.10.530.10">
    <property type="match status" value="1"/>
</dbReference>
<dbReference type="InterPro" id="IPR013783">
    <property type="entry name" value="Ig-like_fold"/>
</dbReference>
<dbReference type="SUPFAM" id="SSF51055">
    <property type="entry name" value="Carbohydrate binding domain"/>
    <property type="match status" value="1"/>
</dbReference>